<evidence type="ECO:0000313" key="9">
    <source>
        <dbReference type="Proteomes" id="UP000823941"/>
    </source>
</evidence>
<feature type="transmembrane region" description="Helical" evidence="6">
    <location>
        <begin position="333"/>
        <end position="353"/>
    </location>
</feature>
<dbReference type="InterPro" id="IPR036259">
    <property type="entry name" value="MFS_trans_sf"/>
</dbReference>
<feature type="transmembrane region" description="Helical" evidence="6">
    <location>
        <begin position="269"/>
        <end position="289"/>
    </location>
</feature>
<evidence type="ECO:0000256" key="5">
    <source>
        <dbReference type="ARBA" id="ARBA00023136"/>
    </source>
</evidence>
<comment type="caution">
    <text evidence="8">The sequence shown here is derived from an EMBL/GenBank/DDBJ whole genome shotgun (WGS) entry which is preliminary data.</text>
</comment>
<feature type="transmembrane region" description="Helical" evidence="6">
    <location>
        <begin position="451"/>
        <end position="470"/>
    </location>
</feature>
<keyword evidence="4 6" id="KW-1133">Transmembrane helix</keyword>
<keyword evidence="9" id="KW-1185">Reference proteome</keyword>
<evidence type="ECO:0000256" key="1">
    <source>
        <dbReference type="ARBA" id="ARBA00004141"/>
    </source>
</evidence>
<dbReference type="InterPro" id="IPR011701">
    <property type="entry name" value="MFS"/>
</dbReference>
<evidence type="ECO:0000256" key="3">
    <source>
        <dbReference type="ARBA" id="ARBA00022692"/>
    </source>
</evidence>
<gene>
    <name evidence="8" type="ORF">JYU34_004256</name>
</gene>
<keyword evidence="2" id="KW-0813">Transport</keyword>
<feature type="transmembrane region" description="Helical" evidence="6">
    <location>
        <begin position="180"/>
        <end position="199"/>
    </location>
</feature>
<dbReference type="InterPro" id="IPR020846">
    <property type="entry name" value="MFS_dom"/>
</dbReference>
<feature type="transmembrane region" description="Helical" evidence="6">
    <location>
        <begin position="137"/>
        <end position="160"/>
    </location>
</feature>
<evidence type="ECO:0000256" key="6">
    <source>
        <dbReference type="SAM" id="Phobius"/>
    </source>
</evidence>
<evidence type="ECO:0000259" key="7">
    <source>
        <dbReference type="PROSITE" id="PS50850"/>
    </source>
</evidence>
<proteinExistence type="predicted"/>
<feature type="transmembrane region" description="Helical" evidence="6">
    <location>
        <begin position="12"/>
        <end position="39"/>
    </location>
</feature>
<dbReference type="PANTHER" id="PTHR23511">
    <property type="entry name" value="SYNAPTIC VESICLE GLYCOPROTEIN 2"/>
    <property type="match status" value="1"/>
</dbReference>
<protein>
    <recommendedName>
        <fullName evidence="7">Major facilitator superfamily (MFS) profile domain-containing protein</fullName>
    </recommendedName>
</protein>
<feature type="transmembrane region" description="Helical" evidence="6">
    <location>
        <begin position="390"/>
        <end position="414"/>
    </location>
</feature>
<reference evidence="8 9" key="1">
    <citation type="submission" date="2021-06" db="EMBL/GenBank/DDBJ databases">
        <title>A haploid diamondback moth (Plutella xylostella L.) genome assembly resolves 31 chromosomes and identifies a diamide resistance mutation.</title>
        <authorList>
            <person name="Ward C.M."/>
            <person name="Perry K.D."/>
            <person name="Baker G."/>
            <person name="Powis K."/>
            <person name="Heckel D.G."/>
            <person name="Baxter S.W."/>
        </authorList>
    </citation>
    <scope>NUCLEOTIDE SEQUENCE [LARGE SCALE GENOMIC DNA]</scope>
    <source>
        <strain evidence="8 9">LV</strain>
        <tissue evidence="8">Single pupa</tissue>
    </source>
</reference>
<dbReference type="PANTHER" id="PTHR23511:SF35">
    <property type="entry name" value="MAJOR FACILITATOR SUPERFAMILY (MFS) PROFILE DOMAIN-CONTAINING PROTEIN"/>
    <property type="match status" value="1"/>
</dbReference>
<keyword evidence="5 6" id="KW-0472">Membrane</keyword>
<dbReference type="SUPFAM" id="SSF103473">
    <property type="entry name" value="MFS general substrate transporter"/>
    <property type="match status" value="1"/>
</dbReference>
<dbReference type="Pfam" id="PF07690">
    <property type="entry name" value="MFS_1"/>
    <property type="match status" value="2"/>
</dbReference>
<name>A0ABQ7QXH7_PLUXY</name>
<dbReference type="EMBL" id="JAHIBW010000006">
    <property type="protein sequence ID" value="KAG7309757.1"/>
    <property type="molecule type" value="Genomic_DNA"/>
</dbReference>
<feature type="transmembrane region" description="Helical" evidence="6">
    <location>
        <begin position="421"/>
        <end position="445"/>
    </location>
</feature>
<comment type="subcellular location">
    <subcellularLocation>
        <location evidence="1">Membrane</location>
        <topology evidence="1">Multi-pass membrane protein</topology>
    </subcellularLocation>
</comment>
<sequence>MFRISFGVYNCFHTLTTGLAIVSFGVVAFSSTVVVPASACELGTSRAQQGVLAAAPVIGSILGAFAWGYLGDTRGRRRMLLLSLSLALVFNTLASLAVNWVMLMLLQFTATFMSCGKYTLSMTLLSECVPRARRSQAVLVVASVYLLTQGIMAAVAIPIIPLTFSYPLPFLGITWTSWRLLLLAYSVPSALCLPCVLMLHESPKYLLLRGQEGQALDVLRAIHRVNHRGCAGGEEFDVKRVLAEKDTAGEQKSKRDQIVPLFRAPLIKYTFIMAALFVFQQVGSFVIWLPRIANQYVNIVQSGNGANKTLCGIIRTAITTPPNPDAAPCSLNVPSLVIVIAVCVFQSTVNLIISLVVNRTGRRNMVIFGTSAVGLCGVVTNLVPNAYGSGVLFVCFCLGILAHGLYTAMAVALFPTAVRAMAVSLVLAAGRVGIFAAVQILNLLLHSHCEAGFYVFATLFASSAIVALFLPDDRMLMKASAPGKNEDTEKEQSKL</sequence>
<evidence type="ECO:0000256" key="2">
    <source>
        <dbReference type="ARBA" id="ARBA00022448"/>
    </source>
</evidence>
<evidence type="ECO:0000313" key="8">
    <source>
        <dbReference type="EMBL" id="KAG7309757.1"/>
    </source>
</evidence>
<accession>A0ABQ7QXH7</accession>
<feature type="transmembrane region" description="Helical" evidence="6">
    <location>
        <begin position="79"/>
        <end position="98"/>
    </location>
</feature>
<organism evidence="8 9">
    <name type="scientific">Plutella xylostella</name>
    <name type="common">Diamondback moth</name>
    <name type="synonym">Plutella maculipennis</name>
    <dbReference type="NCBI Taxonomy" id="51655"/>
    <lineage>
        <taxon>Eukaryota</taxon>
        <taxon>Metazoa</taxon>
        <taxon>Ecdysozoa</taxon>
        <taxon>Arthropoda</taxon>
        <taxon>Hexapoda</taxon>
        <taxon>Insecta</taxon>
        <taxon>Pterygota</taxon>
        <taxon>Neoptera</taxon>
        <taxon>Endopterygota</taxon>
        <taxon>Lepidoptera</taxon>
        <taxon>Glossata</taxon>
        <taxon>Ditrysia</taxon>
        <taxon>Yponomeutoidea</taxon>
        <taxon>Plutellidae</taxon>
        <taxon>Plutella</taxon>
    </lineage>
</organism>
<keyword evidence="3 6" id="KW-0812">Transmembrane</keyword>
<dbReference type="PROSITE" id="PS50850">
    <property type="entry name" value="MFS"/>
    <property type="match status" value="1"/>
</dbReference>
<evidence type="ECO:0000256" key="4">
    <source>
        <dbReference type="ARBA" id="ARBA00022989"/>
    </source>
</evidence>
<feature type="transmembrane region" description="Helical" evidence="6">
    <location>
        <begin position="365"/>
        <end position="384"/>
    </location>
</feature>
<dbReference type="Gene3D" id="1.20.1250.20">
    <property type="entry name" value="MFS general substrate transporter like domains"/>
    <property type="match status" value="1"/>
</dbReference>
<feature type="domain" description="Major facilitator superfamily (MFS) profile" evidence="7">
    <location>
        <begin position="11"/>
        <end position="475"/>
    </location>
</feature>
<feature type="transmembrane region" description="Helical" evidence="6">
    <location>
        <begin position="104"/>
        <end position="125"/>
    </location>
</feature>
<dbReference type="Proteomes" id="UP000823941">
    <property type="component" value="Chromosome 6"/>
</dbReference>
<feature type="transmembrane region" description="Helical" evidence="6">
    <location>
        <begin position="51"/>
        <end position="70"/>
    </location>
</feature>